<keyword evidence="2" id="KW-1133">Transmembrane helix</keyword>
<feature type="compositionally biased region" description="Polar residues" evidence="1">
    <location>
        <begin position="1034"/>
        <end position="1066"/>
    </location>
</feature>
<dbReference type="InterPro" id="IPR013642">
    <property type="entry name" value="CLCA_N"/>
</dbReference>
<feature type="region of interest" description="Disordered" evidence="1">
    <location>
        <begin position="896"/>
        <end position="917"/>
    </location>
</feature>
<evidence type="ECO:0000313" key="5">
    <source>
        <dbReference type="Proteomes" id="UP001142055"/>
    </source>
</evidence>
<dbReference type="EMBL" id="JAPWDV010000004">
    <property type="protein sequence ID" value="KAJ6215828.1"/>
    <property type="molecule type" value="Genomic_DNA"/>
</dbReference>
<feature type="compositionally biased region" description="Low complexity" evidence="1">
    <location>
        <begin position="1265"/>
        <end position="1287"/>
    </location>
</feature>
<evidence type="ECO:0000256" key="1">
    <source>
        <dbReference type="SAM" id="MobiDB-lite"/>
    </source>
</evidence>
<evidence type="ECO:0000259" key="3">
    <source>
        <dbReference type="Pfam" id="PF08434"/>
    </source>
</evidence>
<organism evidence="4 5">
    <name type="scientific">Blomia tropicalis</name>
    <name type="common">Mite</name>
    <dbReference type="NCBI Taxonomy" id="40697"/>
    <lineage>
        <taxon>Eukaryota</taxon>
        <taxon>Metazoa</taxon>
        <taxon>Ecdysozoa</taxon>
        <taxon>Arthropoda</taxon>
        <taxon>Chelicerata</taxon>
        <taxon>Arachnida</taxon>
        <taxon>Acari</taxon>
        <taxon>Acariformes</taxon>
        <taxon>Sarcoptiformes</taxon>
        <taxon>Astigmata</taxon>
        <taxon>Glycyphagoidea</taxon>
        <taxon>Echimyopodidae</taxon>
        <taxon>Blomia</taxon>
    </lineage>
</organism>
<proteinExistence type="predicted"/>
<feature type="region of interest" description="Disordered" evidence="1">
    <location>
        <begin position="1094"/>
        <end position="1125"/>
    </location>
</feature>
<dbReference type="Pfam" id="PF08434">
    <property type="entry name" value="CLCA"/>
    <property type="match status" value="1"/>
</dbReference>
<feature type="region of interest" description="Disordered" evidence="1">
    <location>
        <begin position="1015"/>
        <end position="1066"/>
    </location>
</feature>
<gene>
    <name evidence="4" type="ORF">RDWZM_010328</name>
</gene>
<evidence type="ECO:0000313" key="4">
    <source>
        <dbReference type="EMBL" id="KAJ6215828.1"/>
    </source>
</evidence>
<dbReference type="OMA" id="HILMICI"/>
<feature type="transmembrane region" description="Helical" evidence="2">
    <location>
        <begin position="9"/>
        <end position="27"/>
    </location>
</feature>
<feature type="region of interest" description="Disordered" evidence="1">
    <location>
        <begin position="1158"/>
        <end position="1197"/>
    </location>
</feature>
<feature type="domain" description="Calcium-activated chloride channel N-terminal" evidence="3">
    <location>
        <begin position="35"/>
        <end position="296"/>
    </location>
</feature>
<keyword evidence="5" id="KW-1185">Reference proteome</keyword>
<dbReference type="Proteomes" id="UP001142055">
    <property type="component" value="Chromosome 4"/>
</dbReference>
<feature type="region of interest" description="Disordered" evidence="1">
    <location>
        <begin position="1221"/>
        <end position="1296"/>
    </location>
</feature>
<protein>
    <recommendedName>
        <fullName evidence="3">Calcium-activated chloride channel N-terminal domain-containing protein</fullName>
    </recommendedName>
</protein>
<name>A0A9Q0RHL2_BLOTA</name>
<comment type="caution">
    <text evidence="4">The sequence shown here is derived from an EMBL/GenBank/DDBJ whole genome shotgun (WGS) entry which is preliminary data.</text>
</comment>
<sequence>MDSINTQKSIVSIAVILIIIGLHYQPIVECSQRSIQLDSNGHYKGLVVSFTSDFHIDPTQRLTMVQSVMNNLQSASNVLNQLIGVQFGEVSIILPDGWNVRDQLTDVTESQYKPLQESDIIYTDEDNDQILTMQYGDCGEGALPIQFPKKYISDQYKLLAHQWLLYRYGVFNEFGYKEDQYYPVYYGPIDGGVIGDKPNGTITSCSNRPEFDLVSMCPVHTIDPNTGRPKDPKCDVIPQLNSIQSSFLYAPIQVNETDYSLCNKSTHDYVSPNKHNVMCSYQSAIDVIRQHTDFHSLDTQHRFIRQPTKPIEFKIWQNVNIAATIQPKSYMMYVFPSGFRYGERLLSIVSKISEDPMNVFEHQVRVRFYNESSQLYNTRMHDWKPSNKIINIVPTEQIHGTVKLILTLDQVVSEFRASRQSQIGGMCLFVFDGQTQTIGLENDAELDMLSERLNQANIVLRILIVGQLPSESVLRFFDKLIVSNQIFSIATTTILDSIQDLTDQSHVVLKRETFASDTTNNAGLNFTIDSSFQNLANTKYWLMIECYTSGSKDHLAETANLIDSTGTTIPMVSIIKSPESMVTILYRGNDLSIHGMNHFRFVSDRSINSLTTITVRILSNNSPYRAYDGETPIYARCWLQQSDQYPLRGYVQLSQGLNGPVYDADVSLIVRRFTINSYDELNVGMIDNGRANPDITARDGIYSSYLDMLTNSESSISTAYSISARIYSDRISLQPGNFGNTVMFKSSERCCGSQLTNKPGFVQKSNLFERVIDCGSFHYDYHQSSTSTSRTLSNFQIRDLRLTSIDAINRTITVEWSSPFVGQTMEKNSVVEIKAFHKYTQHTDLPVTIKTDWEQNHADITIIPDIEQQQQRQQQQYSESMLNYETMNLYDTMAPPSSYEMQSQPSEPIESVKEVDEQRRTKPSNVVLVYLKSNVPIENTTALAIDDSKLPEGTRRDPLAAGPLTWIHILMICIGSALVLFIIILIIICVTIKKRRQSVTKQNQNIDYEIKKPAPIVETSGSGGGGNNGVAINDNGSSKQSDRSINTNGYYNGSQDESSLISNERNGAGSTMGNCIPLPNSNVSNNTSCSSVNTVDAYMNNNNGSNLDQPHHHPQPHPHHQLNHQMPPSAVKELNVATLLPNSWDAKELLDHWGRVQEAKQRQESPPIMRIHQNSSPSSIPSFGGGSSLDNYHQNQSNHNLHHNQYQMATAQPQMIQYDQHDAQHGHHHHHHSHHSQLPTEYNNHHHPHQTPFYSPYSNASSIWQHHQQQQQQAARQQQQQQQQQHQFNHHYDDNGLPEYSIVRKVHHANISQV</sequence>
<feature type="compositionally biased region" description="Basic residues" evidence="1">
    <location>
        <begin position="1112"/>
        <end position="1122"/>
    </location>
</feature>
<evidence type="ECO:0000256" key="2">
    <source>
        <dbReference type="SAM" id="Phobius"/>
    </source>
</evidence>
<feature type="transmembrane region" description="Helical" evidence="2">
    <location>
        <begin position="966"/>
        <end position="992"/>
    </location>
</feature>
<keyword evidence="2" id="KW-0812">Transmembrane</keyword>
<reference evidence="4" key="1">
    <citation type="submission" date="2022-12" db="EMBL/GenBank/DDBJ databases">
        <title>Genome assemblies of Blomia tropicalis.</title>
        <authorList>
            <person name="Cui Y."/>
        </authorList>
    </citation>
    <scope>NUCLEOTIDE SEQUENCE</scope>
    <source>
        <tissue evidence="4">Adult mites</tissue>
    </source>
</reference>
<feature type="compositionally biased region" description="Basic residues" evidence="1">
    <location>
        <begin position="1226"/>
        <end position="1235"/>
    </location>
</feature>
<keyword evidence="2" id="KW-0472">Membrane</keyword>
<feature type="compositionally biased region" description="Polar residues" evidence="1">
    <location>
        <begin position="1099"/>
        <end position="1108"/>
    </location>
</feature>
<feature type="compositionally biased region" description="Polar residues" evidence="1">
    <location>
        <begin position="1252"/>
        <end position="1264"/>
    </location>
</feature>
<accession>A0A9Q0RHL2</accession>